<evidence type="ECO:0000313" key="4">
    <source>
        <dbReference type="EMBL" id="VDL17260.1"/>
    </source>
</evidence>
<evidence type="ECO:0000256" key="1">
    <source>
        <dbReference type="ARBA" id="ARBA00023127"/>
    </source>
</evidence>
<feature type="domain" description="Cyclin-like" evidence="3">
    <location>
        <begin position="77"/>
        <end position="162"/>
    </location>
</feature>
<evidence type="ECO:0000313" key="5">
    <source>
        <dbReference type="Proteomes" id="UP000274504"/>
    </source>
</evidence>
<dbReference type="SMART" id="SM00385">
    <property type="entry name" value="CYCLIN"/>
    <property type="match status" value="1"/>
</dbReference>
<evidence type="ECO:0000256" key="2">
    <source>
        <dbReference type="RuleBase" id="RU000383"/>
    </source>
</evidence>
<dbReference type="InterPro" id="IPR039361">
    <property type="entry name" value="Cyclin"/>
</dbReference>
<dbReference type="Proteomes" id="UP000274504">
    <property type="component" value="Unassembled WGS sequence"/>
</dbReference>
<dbReference type="InterPro" id="IPR036915">
    <property type="entry name" value="Cyclin-like_sf"/>
</dbReference>
<gene>
    <name evidence="4" type="ORF">HDID_LOCUS664</name>
</gene>
<dbReference type="Pfam" id="PF02984">
    <property type="entry name" value="Cyclin_C"/>
    <property type="match status" value="1"/>
</dbReference>
<name>A0A0R3S8Z0_HYMDI</name>
<evidence type="ECO:0000313" key="6">
    <source>
        <dbReference type="WBParaSite" id="HDID_0000066301-mRNA-1"/>
    </source>
</evidence>
<dbReference type="EMBL" id="UYSG01000092">
    <property type="protein sequence ID" value="VDL17260.1"/>
    <property type="molecule type" value="Genomic_DNA"/>
</dbReference>
<organism evidence="6">
    <name type="scientific">Hymenolepis diminuta</name>
    <name type="common">Rat tapeworm</name>
    <dbReference type="NCBI Taxonomy" id="6216"/>
    <lineage>
        <taxon>Eukaryota</taxon>
        <taxon>Metazoa</taxon>
        <taxon>Spiralia</taxon>
        <taxon>Lophotrochozoa</taxon>
        <taxon>Platyhelminthes</taxon>
        <taxon>Cestoda</taxon>
        <taxon>Eucestoda</taxon>
        <taxon>Cyclophyllidea</taxon>
        <taxon>Hymenolepididae</taxon>
        <taxon>Hymenolepis</taxon>
    </lineage>
</organism>
<evidence type="ECO:0000259" key="3">
    <source>
        <dbReference type="SMART" id="SM00385"/>
    </source>
</evidence>
<protein>
    <submittedName>
        <fullName evidence="6">CYCLIN domain-containing protein</fullName>
    </submittedName>
</protein>
<dbReference type="InterPro" id="IPR006671">
    <property type="entry name" value="Cyclin_N"/>
</dbReference>
<dbReference type="SUPFAM" id="SSF47954">
    <property type="entry name" value="Cyclin-like"/>
    <property type="match status" value="2"/>
</dbReference>
<dbReference type="InterPro" id="IPR013763">
    <property type="entry name" value="Cyclin-like_dom"/>
</dbReference>
<dbReference type="AlphaFoldDB" id="A0A0R3S8Z0"/>
<dbReference type="Gene3D" id="1.10.472.10">
    <property type="entry name" value="Cyclin-like"/>
    <property type="match status" value="2"/>
</dbReference>
<proteinExistence type="inferred from homology"/>
<dbReference type="Pfam" id="PF00134">
    <property type="entry name" value="Cyclin_N"/>
    <property type="match status" value="1"/>
</dbReference>
<dbReference type="OrthoDB" id="6272950at2759"/>
<comment type="similarity">
    <text evidence="2">Belongs to the cyclin family.</text>
</comment>
<dbReference type="STRING" id="6216.A0A0R3S8Z0"/>
<sequence length="336" mass="38725">MTTFMGSWKRKNVDSINYIQMNNFQQSKKADSSGPFIYLRSILHYELIRDDRIISTYNPHGPLMSYISSDWRADLFNRMIQLQQHIGFSTETEHLATVLVDRYTWRKLIDPDRYDLLGMVAISMAAKITCRRRKVTFNKLCSLSLNKYRCSDMAEMELKMISVLEYDLVSPIPHTFLGFAIGASLEVLEELGENEYFLLARYIFELGLTEMALSQCSASLKCAATIYLIRHLLRLWGQRSCSKHYLLNLSSWTNSLTAATGHRESKVLRRIAYSYGLMLIEAQFFLNDIAPPGKMTGCATKYKAAFDKYIHENSAYVAMHPLVSEFTTSDIECFLY</sequence>
<dbReference type="InterPro" id="IPR004367">
    <property type="entry name" value="Cyclin_C-dom"/>
</dbReference>
<reference evidence="4 5" key="2">
    <citation type="submission" date="2018-11" db="EMBL/GenBank/DDBJ databases">
        <authorList>
            <consortium name="Pathogen Informatics"/>
        </authorList>
    </citation>
    <scope>NUCLEOTIDE SEQUENCE [LARGE SCALE GENOMIC DNA]</scope>
</reference>
<keyword evidence="1 2" id="KW-0195">Cyclin</keyword>
<dbReference type="WBParaSite" id="HDID_0000066301-mRNA-1">
    <property type="protein sequence ID" value="HDID_0000066301-mRNA-1"/>
    <property type="gene ID" value="HDID_0000066301"/>
</dbReference>
<accession>A0A0R3S8Z0</accession>
<reference evidence="6" key="1">
    <citation type="submission" date="2017-02" db="UniProtKB">
        <authorList>
            <consortium name="WormBaseParasite"/>
        </authorList>
    </citation>
    <scope>IDENTIFICATION</scope>
</reference>
<dbReference type="PANTHER" id="PTHR10177">
    <property type="entry name" value="CYCLINS"/>
    <property type="match status" value="1"/>
</dbReference>